<dbReference type="OrthoDB" id="513552at2"/>
<dbReference type="Proteomes" id="UP000198519">
    <property type="component" value="Unassembled WGS sequence"/>
</dbReference>
<dbReference type="EMBL" id="FOUE01000003">
    <property type="protein sequence ID" value="SFM37978.1"/>
    <property type="molecule type" value="Genomic_DNA"/>
</dbReference>
<sequence>MQSKETSASPIAQQERERYERSLNRLDAYAGRMDSQFRVPGTNIRFGLDPILGLLPGLGDLIALVLSLYLVVEAVRLGAGGGVVLRMLANLLAEFVIGLVPVLGDIFDVVWKANDRNARLLRRHITEKLDPDKRQRRWFSYLLIAGFGALMIWLLAALAHELLLMRLMEALTQGWVPAATV</sequence>
<evidence type="ECO:0008006" key="4">
    <source>
        <dbReference type="Google" id="ProtNLM"/>
    </source>
</evidence>
<keyword evidence="1" id="KW-1133">Transmembrane helix</keyword>
<dbReference type="PANTHER" id="PTHR35519:SF2">
    <property type="entry name" value="PH DOMAIN PROTEIN"/>
    <property type="match status" value="1"/>
</dbReference>
<keyword evidence="3" id="KW-1185">Reference proteome</keyword>
<dbReference type="AlphaFoldDB" id="A0A1I4QD42"/>
<accession>A0A1I4QD42</accession>
<evidence type="ECO:0000256" key="1">
    <source>
        <dbReference type="SAM" id="Phobius"/>
    </source>
</evidence>
<feature type="transmembrane region" description="Helical" evidence="1">
    <location>
        <begin position="83"/>
        <end position="104"/>
    </location>
</feature>
<evidence type="ECO:0000313" key="3">
    <source>
        <dbReference type="Proteomes" id="UP000198519"/>
    </source>
</evidence>
<dbReference type="Pfam" id="PF13430">
    <property type="entry name" value="DUF4112"/>
    <property type="match status" value="1"/>
</dbReference>
<keyword evidence="1" id="KW-0812">Transmembrane</keyword>
<dbReference type="PANTHER" id="PTHR35519">
    <property type="entry name" value="MEMBRANE PROTEINS"/>
    <property type="match status" value="1"/>
</dbReference>
<gene>
    <name evidence="2" type="ORF">SAMN04487963_2324</name>
</gene>
<name>A0A1I4QD42_9GAMM</name>
<dbReference type="InterPro" id="IPR025187">
    <property type="entry name" value="DUF4112"/>
</dbReference>
<proteinExistence type="predicted"/>
<feature type="transmembrane region" description="Helical" evidence="1">
    <location>
        <begin position="138"/>
        <end position="159"/>
    </location>
</feature>
<evidence type="ECO:0000313" key="2">
    <source>
        <dbReference type="EMBL" id="SFM37978.1"/>
    </source>
</evidence>
<organism evidence="2 3">
    <name type="scientific">Marinobacter zhejiangensis</name>
    <dbReference type="NCBI Taxonomy" id="488535"/>
    <lineage>
        <taxon>Bacteria</taxon>
        <taxon>Pseudomonadati</taxon>
        <taxon>Pseudomonadota</taxon>
        <taxon>Gammaproteobacteria</taxon>
        <taxon>Pseudomonadales</taxon>
        <taxon>Marinobacteraceae</taxon>
        <taxon>Marinobacter</taxon>
    </lineage>
</organism>
<reference evidence="3" key="1">
    <citation type="submission" date="2016-10" db="EMBL/GenBank/DDBJ databases">
        <authorList>
            <person name="Varghese N."/>
            <person name="Submissions S."/>
        </authorList>
    </citation>
    <scope>NUCLEOTIDE SEQUENCE [LARGE SCALE GENOMIC DNA]</scope>
    <source>
        <strain evidence="3">CGMCC 1.7061</strain>
    </source>
</reference>
<protein>
    <recommendedName>
        <fullName evidence="4">DUF4112 domain-containing protein</fullName>
    </recommendedName>
</protein>
<dbReference type="RefSeq" id="WP_092022681.1">
    <property type="nucleotide sequence ID" value="NZ_FOUE01000003.1"/>
</dbReference>
<keyword evidence="1" id="KW-0472">Membrane</keyword>
<feature type="transmembrane region" description="Helical" evidence="1">
    <location>
        <begin position="51"/>
        <end position="71"/>
    </location>
</feature>